<proteinExistence type="predicted"/>
<dbReference type="AlphaFoldDB" id="A0A1F5HS30"/>
<protein>
    <recommendedName>
        <fullName evidence="3">J domain-containing protein</fullName>
    </recommendedName>
</protein>
<name>A0A1F5HS30_9BACT</name>
<dbReference type="EMBL" id="MFBU01000012">
    <property type="protein sequence ID" value="OGE06870.1"/>
    <property type="molecule type" value="Genomic_DNA"/>
</dbReference>
<accession>A0A1F5HS30</accession>
<evidence type="ECO:0000313" key="1">
    <source>
        <dbReference type="EMBL" id="OGE06870.1"/>
    </source>
</evidence>
<comment type="caution">
    <text evidence="1">The sequence shown here is derived from an EMBL/GenBank/DDBJ whole genome shotgun (WGS) entry which is preliminary data.</text>
</comment>
<organism evidence="1 2">
    <name type="scientific">Candidatus Curtissbacteria bacterium RIFCSPLOWO2_02_41_11</name>
    <dbReference type="NCBI Taxonomy" id="1797731"/>
    <lineage>
        <taxon>Bacteria</taxon>
        <taxon>Candidatus Curtissiibacteriota</taxon>
    </lineage>
</organism>
<reference evidence="1 2" key="1">
    <citation type="journal article" date="2016" name="Nat. Commun.">
        <title>Thousands of microbial genomes shed light on interconnected biogeochemical processes in an aquifer system.</title>
        <authorList>
            <person name="Anantharaman K."/>
            <person name="Brown C.T."/>
            <person name="Hug L.A."/>
            <person name="Sharon I."/>
            <person name="Castelle C.J."/>
            <person name="Probst A.J."/>
            <person name="Thomas B.C."/>
            <person name="Singh A."/>
            <person name="Wilkins M.J."/>
            <person name="Karaoz U."/>
            <person name="Brodie E.L."/>
            <person name="Williams K.H."/>
            <person name="Hubbard S.S."/>
            <person name="Banfield J.F."/>
        </authorList>
    </citation>
    <scope>NUCLEOTIDE SEQUENCE [LARGE SCALE GENOMIC DNA]</scope>
</reference>
<evidence type="ECO:0000313" key="2">
    <source>
        <dbReference type="Proteomes" id="UP000177747"/>
    </source>
</evidence>
<dbReference type="Proteomes" id="UP000177747">
    <property type="component" value="Unassembled WGS sequence"/>
</dbReference>
<sequence length="378" mass="43462">MYLGQLGMDYAQESLRELLSEYGYTGNRPEILFGIYDFLANESDEALVHGIRAYELSGHDIERVAKLINPDRLVAYIIDVTDETETLANLQEKLFYASDIRSQFSGLGSMGSRYRSRSAQKSNCANSIVELGLEINSRLAEIDPHNAEVLKSYDFKEWSGLYNMRRQALQIAVLAQQHLTEASEETLRILSIYDSLTGTADIRGLDYDVLDAFMRKKLDLGKPSSDGKIPDAFKADAYYEDRRVFGGINREQEWRMRHFGRQRKDWELHQEYRDQSQERREEDQAKLEDDYRRMIEDPWAYYSSQLELLGLTKEMTLAEAKRAFRREVHKYSSAFNTLFNTSPEYTASQEAAKAVLSAWESVSALYKAKEAAEASTTV</sequence>
<gene>
    <name evidence="1" type="ORF">A2W70_01575</name>
</gene>
<evidence type="ECO:0008006" key="3">
    <source>
        <dbReference type="Google" id="ProtNLM"/>
    </source>
</evidence>